<organism evidence="2 3">
    <name type="scientific">Mammaliicoccus sciuri</name>
    <name type="common">Staphylococcus sciuri</name>
    <dbReference type="NCBI Taxonomy" id="1296"/>
    <lineage>
        <taxon>Bacteria</taxon>
        <taxon>Bacillati</taxon>
        <taxon>Bacillota</taxon>
        <taxon>Bacilli</taxon>
        <taxon>Bacillales</taxon>
        <taxon>Staphylococcaceae</taxon>
        <taxon>Mammaliicoccus</taxon>
    </lineage>
</organism>
<dbReference type="GO" id="GO:0140359">
    <property type="term" value="F:ABC-type transporter activity"/>
    <property type="evidence" value="ECO:0007669"/>
    <property type="project" value="InterPro"/>
</dbReference>
<evidence type="ECO:0000313" key="3">
    <source>
        <dbReference type="Proteomes" id="UP000197058"/>
    </source>
</evidence>
<keyword evidence="1" id="KW-0812">Transmembrane</keyword>
<dbReference type="KEGG" id="sscu:CEP64_03250"/>
<accession>A0AAI8DH14</accession>
<feature type="transmembrane region" description="Helical" evidence="1">
    <location>
        <begin position="219"/>
        <end position="237"/>
    </location>
</feature>
<feature type="transmembrane region" description="Helical" evidence="1">
    <location>
        <begin position="92"/>
        <end position="119"/>
    </location>
</feature>
<feature type="transmembrane region" description="Helical" evidence="1">
    <location>
        <begin position="139"/>
        <end position="156"/>
    </location>
</feature>
<feature type="transmembrane region" description="Helical" evidence="1">
    <location>
        <begin position="163"/>
        <end position="184"/>
    </location>
</feature>
<feature type="transmembrane region" description="Helical" evidence="1">
    <location>
        <begin position="50"/>
        <end position="71"/>
    </location>
</feature>
<proteinExistence type="predicted"/>
<dbReference type="RefSeq" id="WP_048540612.1">
    <property type="nucleotide sequence ID" value="NZ_CAJVGN010000001.1"/>
</dbReference>
<sequence>MNIAQHVKYDLTRIFKSPLGYLGFLISLFPGIAIMISVKTLDGPFDAQVVLAMFFVFGGLVLLMFSIRTIVRDMQYGTIQLFLNSKTNRVKYLYGKLLSIIGIVIIFTILGTLFTLLASTIIDAGELSVSDYFKMLGEFLLIMLFYGTLLNILNLLTGKSAVVYTTAIILILFLPNIFDAFIFIPEIGEDLSKMMKYNPLDFLPKILNQGSLTMKVSQIWISVACIAVFTGINHYMIRNKNI</sequence>
<dbReference type="AlphaFoldDB" id="A0AAI8DH14"/>
<dbReference type="EMBL" id="CP022046">
    <property type="protein sequence ID" value="ASE33646.1"/>
    <property type="molecule type" value="Genomic_DNA"/>
</dbReference>
<keyword evidence="1" id="KW-1133">Transmembrane helix</keyword>
<dbReference type="GeneID" id="48592283"/>
<feature type="transmembrane region" description="Helical" evidence="1">
    <location>
        <begin position="21"/>
        <end position="38"/>
    </location>
</feature>
<keyword evidence="1" id="KW-0472">Membrane</keyword>
<reference evidence="3" key="1">
    <citation type="submission" date="2017-06" db="EMBL/GenBank/DDBJ databases">
        <title>FDA dAtabase for Regulatory Grade micrObial Sequences (FDA-ARGOS): Supporting development and validation of Infectious Disease Dx tests.</title>
        <authorList>
            <person name="Goldberg B."/>
            <person name="Campos J."/>
            <person name="Tallon L."/>
            <person name="Sadzewicz L."/>
            <person name="Sengamalay N."/>
            <person name="Ott S."/>
            <person name="Godinez A."/>
            <person name="Nagaraj S."/>
            <person name="Vavikolanu K."/>
            <person name="Nadendla S."/>
            <person name="George J."/>
            <person name="Geyer C."/>
            <person name="Sichtig H."/>
        </authorList>
    </citation>
    <scope>NUCLEOTIDE SEQUENCE [LARGE SCALE GENOMIC DNA]</scope>
    <source>
        <strain evidence="3">FDAARGOS_285</strain>
    </source>
</reference>
<dbReference type="GO" id="GO:0005886">
    <property type="term" value="C:plasma membrane"/>
    <property type="evidence" value="ECO:0007669"/>
    <property type="project" value="UniProtKB-SubCell"/>
</dbReference>
<evidence type="ECO:0000313" key="2">
    <source>
        <dbReference type="EMBL" id="ASE33646.1"/>
    </source>
</evidence>
<dbReference type="Proteomes" id="UP000197058">
    <property type="component" value="Chromosome"/>
</dbReference>
<dbReference type="Pfam" id="PF12679">
    <property type="entry name" value="ABC2_membrane_2"/>
    <property type="match status" value="1"/>
</dbReference>
<gene>
    <name evidence="2" type="ORF">CEP64_03250</name>
</gene>
<evidence type="ECO:0000256" key="1">
    <source>
        <dbReference type="SAM" id="Phobius"/>
    </source>
</evidence>
<protein>
    <submittedName>
        <fullName evidence="2">ABC transporter permease</fullName>
    </submittedName>
</protein>
<name>A0AAI8DH14_MAMSC</name>